<feature type="region of interest" description="Disordered" evidence="1">
    <location>
        <begin position="533"/>
        <end position="555"/>
    </location>
</feature>
<organism evidence="2 3">
    <name type="scientific">Mycena alexandri</name>
    <dbReference type="NCBI Taxonomy" id="1745969"/>
    <lineage>
        <taxon>Eukaryota</taxon>
        <taxon>Fungi</taxon>
        <taxon>Dikarya</taxon>
        <taxon>Basidiomycota</taxon>
        <taxon>Agaricomycotina</taxon>
        <taxon>Agaricomycetes</taxon>
        <taxon>Agaricomycetidae</taxon>
        <taxon>Agaricales</taxon>
        <taxon>Marasmiineae</taxon>
        <taxon>Mycenaceae</taxon>
        <taxon>Mycena</taxon>
    </lineage>
</organism>
<evidence type="ECO:0008006" key="4">
    <source>
        <dbReference type="Google" id="ProtNLM"/>
    </source>
</evidence>
<reference evidence="2" key="1">
    <citation type="submission" date="2023-03" db="EMBL/GenBank/DDBJ databases">
        <title>Massive genome expansion in bonnet fungi (Mycena s.s.) driven by repeated elements and novel gene families across ecological guilds.</title>
        <authorList>
            <consortium name="Lawrence Berkeley National Laboratory"/>
            <person name="Harder C.B."/>
            <person name="Miyauchi S."/>
            <person name="Viragh M."/>
            <person name="Kuo A."/>
            <person name="Thoen E."/>
            <person name="Andreopoulos B."/>
            <person name="Lu D."/>
            <person name="Skrede I."/>
            <person name="Drula E."/>
            <person name="Henrissat B."/>
            <person name="Morin E."/>
            <person name="Kohler A."/>
            <person name="Barry K."/>
            <person name="LaButti K."/>
            <person name="Morin E."/>
            <person name="Salamov A."/>
            <person name="Lipzen A."/>
            <person name="Mereny Z."/>
            <person name="Hegedus B."/>
            <person name="Baldrian P."/>
            <person name="Stursova M."/>
            <person name="Weitz H."/>
            <person name="Taylor A."/>
            <person name="Grigoriev I.V."/>
            <person name="Nagy L.G."/>
            <person name="Martin F."/>
            <person name="Kauserud H."/>
        </authorList>
    </citation>
    <scope>NUCLEOTIDE SEQUENCE</scope>
    <source>
        <strain evidence="2">CBHHK200</strain>
    </source>
</reference>
<evidence type="ECO:0000313" key="2">
    <source>
        <dbReference type="EMBL" id="KAJ7031643.1"/>
    </source>
</evidence>
<sequence length="716" mass="78890">MPADFWTLRRRREMDRRTAMKKTNTISLSWTIRREELGRLGTPDRGDDGETSAARAQEYVRRARAERVAASGAGLSVVERVEQRLAQILNPPRAADGFESNIKFTSRYRWGRLKQGKGEAKVGQLALVESGRAVLVLLPRKEQSWTLARLVVSAESCLDKVLSSEPPPLQEELGLLAIGVSSRAVVKWPDSAHHDKSGFVLAEDEQKGEARVRVSVRGEAVRTWHPRLLETLKNGSPEEVEDTLVPRWTLRRHLLSVSDELRALDRVRVLGGLSAGVVGRVHAVDRSEHDPEVMMWVVEGGEREIKVTMTEVRREFMLGDLVQVVAEPSVGKRGIVVGRAEAGALDIYTGVSADSTQPDLSTATRGAAAQSRRTRVPDDLLTAELQKIKQSLSANSTPAKKIKRGKASKISVAELGVMAAATVGRAAAGELSIAEVEDVTLKAMVCVLEDHVGFEQGREGSPHVMKGRMGMVMDNHWKLDAEGVRTMGLTVRIEVTNALVQVPEEQARHRCTGMPLRRATYLAPWAGPLQLGFTDDEDEWEGRRTPEWEGGTTPMEEAWRPTQGEMATAAVAAAAAAAAARAVTRIGEDEGRWLCIPRLQGKRVDVRVWLKTAGKRVSGAQVAAAGQSGFIELSHALNTPVSARERVVIIGPDEVGERDREGDYAETSPNTEQMGDMVWVKFERVEGVDEQWRKYPVESLCRSLNEDGTFTRKSRF</sequence>
<evidence type="ECO:0000313" key="3">
    <source>
        <dbReference type="Proteomes" id="UP001218188"/>
    </source>
</evidence>
<protein>
    <recommendedName>
        <fullName evidence="4">Chromatin elongation factor spt5</fullName>
    </recommendedName>
</protein>
<dbReference type="EMBL" id="JARJCM010000080">
    <property type="protein sequence ID" value="KAJ7031643.1"/>
    <property type="molecule type" value="Genomic_DNA"/>
</dbReference>
<dbReference type="AlphaFoldDB" id="A0AAD6WY37"/>
<name>A0AAD6WY37_9AGAR</name>
<gene>
    <name evidence="2" type="ORF">C8F04DRAFT_1397151</name>
</gene>
<keyword evidence="3" id="KW-1185">Reference proteome</keyword>
<proteinExistence type="predicted"/>
<accession>A0AAD6WY37</accession>
<dbReference type="Proteomes" id="UP001218188">
    <property type="component" value="Unassembled WGS sequence"/>
</dbReference>
<evidence type="ECO:0000256" key="1">
    <source>
        <dbReference type="SAM" id="MobiDB-lite"/>
    </source>
</evidence>
<comment type="caution">
    <text evidence="2">The sequence shown here is derived from an EMBL/GenBank/DDBJ whole genome shotgun (WGS) entry which is preliminary data.</text>
</comment>